<dbReference type="InterPro" id="IPR001204">
    <property type="entry name" value="Phos_transporter"/>
</dbReference>
<feature type="transmembrane region" description="Helical" evidence="6">
    <location>
        <begin position="306"/>
        <end position="327"/>
    </location>
</feature>
<keyword evidence="8" id="KW-1185">Reference proteome</keyword>
<dbReference type="PANTHER" id="PTHR11101">
    <property type="entry name" value="PHOSPHATE TRANSPORTER"/>
    <property type="match status" value="1"/>
</dbReference>
<evidence type="ECO:0000256" key="4">
    <source>
        <dbReference type="ARBA" id="ARBA00022989"/>
    </source>
</evidence>
<evidence type="ECO:0000256" key="5">
    <source>
        <dbReference type="ARBA" id="ARBA00023136"/>
    </source>
</evidence>
<accession>A0ABV8TXP4</accession>
<feature type="transmembrane region" description="Helical" evidence="6">
    <location>
        <begin position="44"/>
        <end position="61"/>
    </location>
</feature>
<comment type="subcellular location">
    <subcellularLocation>
        <location evidence="1">Membrane</location>
        <topology evidence="1">Multi-pass membrane protein</topology>
    </subcellularLocation>
</comment>
<feature type="transmembrane region" description="Helical" evidence="6">
    <location>
        <begin position="140"/>
        <end position="161"/>
    </location>
</feature>
<feature type="transmembrane region" description="Helical" evidence="6">
    <location>
        <begin position="219"/>
        <end position="240"/>
    </location>
</feature>
<dbReference type="Proteomes" id="UP001595823">
    <property type="component" value="Unassembled WGS sequence"/>
</dbReference>
<feature type="transmembrane region" description="Helical" evidence="6">
    <location>
        <begin position="110"/>
        <end position="128"/>
    </location>
</feature>
<evidence type="ECO:0000256" key="1">
    <source>
        <dbReference type="ARBA" id="ARBA00004141"/>
    </source>
</evidence>
<dbReference type="Pfam" id="PF01384">
    <property type="entry name" value="PHO4"/>
    <property type="match status" value="2"/>
</dbReference>
<feature type="transmembrane region" description="Helical" evidence="6">
    <location>
        <begin position="6"/>
        <end position="24"/>
    </location>
</feature>
<dbReference type="PANTHER" id="PTHR11101:SF80">
    <property type="entry name" value="PHOSPHATE TRANSPORTER"/>
    <property type="match status" value="1"/>
</dbReference>
<sequence length="333" mass="34776">MDTTLIVTILAIGVALWFAFTNGFQDSANAIATSISTRALSPRAALLMAAVGNFAGAHLGAKVAKTVASGLVEVPGEVDGLIIVMAGLLGAIAWNYTATKFGWPISASHSLFGGIVGATLAGGGMVLWDGVLQKIVLPTVISPVVGFGVGFLVMLSIYWIFRNGNPVKLNRGFRHAQTVSAAAMALGHGMQDAAKVMGVIVLALYTGGWQDSATHIPEWVYIATAAMLAWGTYAGGWRIIKTLGRRIIDLNPPQGFAAETVAASVLFANTWWIGAPISTTHTITSAIMGVGSVNGKRAVRWGVARSIVLAWILTFPVAALVGALAYIPFGLLF</sequence>
<keyword evidence="2" id="KW-0813">Transport</keyword>
<keyword evidence="3 6" id="KW-0812">Transmembrane</keyword>
<proteinExistence type="predicted"/>
<reference evidence="8" key="1">
    <citation type="journal article" date="2019" name="Int. J. Syst. Evol. Microbiol.">
        <title>The Global Catalogue of Microorganisms (GCM) 10K type strain sequencing project: providing services to taxonomists for standard genome sequencing and annotation.</title>
        <authorList>
            <consortium name="The Broad Institute Genomics Platform"/>
            <consortium name="The Broad Institute Genome Sequencing Center for Infectious Disease"/>
            <person name="Wu L."/>
            <person name="Ma J."/>
        </authorList>
    </citation>
    <scope>NUCLEOTIDE SEQUENCE [LARGE SCALE GENOMIC DNA]</scope>
    <source>
        <strain evidence="8">IBRC-M 10908</strain>
    </source>
</reference>
<feature type="transmembrane region" description="Helical" evidence="6">
    <location>
        <begin position="81"/>
        <end position="98"/>
    </location>
</feature>
<gene>
    <name evidence="7" type="ORF">ACFPET_08505</name>
</gene>
<comment type="caution">
    <text evidence="7">The sequence shown here is derived from an EMBL/GenBank/DDBJ whole genome shotgun (WGS) entry which is preliminary data.</text>
</comment>
<organism evidence="7 8">
    <name type="scientific">Salininema proteolyticum</name>
    <dbReference type="NCBI Taxonomy" id="1607685"/>
    <lineage>
        <taxon>Bacteria</taxon>
        <taxon>Bacillati</taxon>
        <taxon>Actinomycetota</taxon>
        <taxon>Actinomycetes</taxon>
        <taxon>Glycomycetales</taxon>
        <taxon>Glycomycetaceae</taxon>
        <taxon>Salininema</taxon>
    </lineage>
</organism>
<evidence type="ECO:0000313" key="8">
    <source>
        <dbReference type="Proteomes" id="UP001595823"/>
    </source>
</evidence>
<feature type="transmembrane region" description="Helical" evidence="6">
    <location>
        <begin position="182"/>
        <end position="207"/>
    </location>
</feature>
<protein>
    <submittedName>
        <fullName evidence="7">Anion permease</fullName>
    </submittedName>
</protein>
<dbReference type="RefSeq" id="WP_380619744.1">
    <property type="nucleotide sequence ID" value="NZ_JBHSDK010000012.1"/>
</dbReference>
<evidence type="ECO:0000256" key="2">
    <source>
        <dbReference type="ARBA" id="ARBA00022448"/>
    </source>
</evidence>
<keyword evidence="4 6" id="KW-1133">Transmembrane helix</keyword>
<dbReference type="EMBL" id="JBHSDK010000012">
    <property type="protein sequence ID" value="MFC4335237.1"/>
    <property type="molecule type" value="Genomic_DNA"/>
</dbReference>
<name>A0ABV8TXP4_9ACTN</name>
<keyword evidence="5 6" id="KW-0472">Membrane</keyword>
<evidence type="ECO:0000313" key="7">
    <source>
        <dbReference type="EMBL" id="MFC4335237.1"/>
    </source>
</evidence>
<evidence type="ECO:0000256" key="6">
    <source>
        <dbReference type="SAM" id="Phobius"/>
    </source>
</evidence>
<evidence type="ECO:0000256" key="3">
    <source>
        <dbReference type="ARBA" id="ARBA00022692"/>
    </source>
</evidence>